<name>A0ACC0BJH0_CATRO</name>
<comment type="caution">
    <text evidence="1">The sequence shown here is derived from an EMBL/GenBank/DDBJ whole genome shotgun (WGS) entry which is preliminary data.</text>
</comment>
<gene>
    <name evidence="1" type="ORF">M9H77_13144</name>
</gene>
<sequence>MISLSLNTPPPGHEALFVTPTTSILRSVNSLSLGHNLGSPYEFLLMCTEVLFVDAHSVHHFIDELSPTAVLSPLPVGSSINQSMEDIDEGIEEELALFAEQYNENLVKDFYANLFEEFGNPESPAYGQVYVRGHVIDFSPANIARYLSCPLFSDIKGTGLKEEVDFNELPTTNVTAVLKERAHLLYTFAIRKRINICTVIFKNILRKIDQKKANNIALSCPCLISEYLLGCKDLSLLSDFWARGTRSSGDAKDTPTPST</sequence>
<dbReference type="Proteomes" id="UP001060085">
    <property type="component" value="Linkage Group LG03"/>
</dbReference>
<organism evidence="1 2">
    <name type="scientific">Catharanthus roseus</name>
    <name type="common">Madagascar periwinkle</name>
    <name type="synonym">Vinca rosea</name>
    <dbReference type="NCBI Taxonomy" id="4058"/>
    <lineage>
        <taxon>Eukaryota</taxon>
        <taxon>Viridiplantae</taxon>
        <taxon>Streptophyta</taxon>
        <taxon>Embryophyta</taxon>
        <taxon>Tracheophyta</taxon>
        <taxon>Spermatophyta</taxon>
        <taxon>Magnoliopsida</taxon>
        <taxon>eudicotyledons</taxon>
        <taxon>Gunneridae</taxon>
        <taxon>Pentapetalae</taxon>
        <taxon>asterids</taxon>
        <taxon>lamiids</taxon>
        <taxon>Gentianales</taxon>
        <taxon>Apocynaceae</taxon>
        <taxon>Rauvolfioideae</taxon>
        <taxon>Vinceae</taxon>
        <taxon>Catharanthinae</taxon>
        <taxon>Catharanthus</taxon>
    </lineage>
</organism>
<evidence type="ECO:0000313" key="1">
    <source>
        <dbReference type="EMBL" id="KAI5672780.1"/>
    </source>
</evidence>
<dbReference type="EMBL" id="CM044703">
    <property type="protein sequence ID" value="KAI5672780.1"/>
    <property type="molecule type" value="Genomic_DNA"/>
</dbReference>
<proteinExistence type="predicted"/>
<accession>A0ACC0BJH0</accession>
<keyword evidence="2" id="KW-1185">Reference proteome</keyword>
<protein>
    <submittedName>
        <fullName evidence="1">Uncharacterized protein</fullName>
    </submittedName>
</protein>
<reference evidence="2" key="1">
    <citation type="journal article" date="2023" name="Nat. Plants">
        <title>Single-cell RNA sequencing provides a high-resolution roadmap for understanding the multicellular compartmentation of specialized metabolism.</title>
        <authorList>
            <person name="Sun S."/>
            <person name="Shen X."/>
            <person name="Li Y."/>
            <person name="Li Y."/>
            <person name="Wang S."/>
            <person name="Li R."/>
            <person name="Zhang H."/>
            <person name="Shen G."/>
            <person name="Guo B."/>
            <person name="Wei J."/>
            <person name="Xu J."/>
            <person name="St-Pierre B."/>
            <person name="Chen S."/>
            <person name="Sun C."/>
        </authorList>
    </citation>
    <scope>NUCLEOTIDE SEQUENCE [LARGE SCALE GENOMIC DNA]</scope>
</reference>
<evidence type="ECO:0000313" key="2">
    <source>
        <dbReference type="Proteomes" id="UP001060085"/>
    </source>
</evidence>